<feature type="repeat" description="WD" evidence="4">
    <location>
        <begin position="125"/>
        <end position="160"/>
    </location>
</feature>
<feature type="domain" description="EIPR1-like beta-propeller" evidence="6">
    <location>
        <begin position="41"/>
        <end position="201"/>
    </location>
</feature>
<evidence type="ECO:0000259" key="6">
    <source>
        <dbReference type="Pfam" id="PF23609"/>
    </source>
</evidence>
<sequence>MDRLAEREAAPEAGHRGAPAPAPLAELLQLGGPCALGDSVDVLWNPVLPEQVASLHRGTVRLWSLSHAAAASSASESGAAPSPREEGSFGCGRWDPHHAHALALACESDLLTLDTRSMKSAVAVADAHEQPVRGLDYNPNKPNTLLSSGDDYHVKVWDLRKPLTPVLSLLAHAHWVTSATYNRFHDQLLLSCGTDSQVKLWRAAAISSAPPSLDYEEADPSEVEADGIVRPYTDHEQSVFGAVWSAADAWIFASLSLDGKVVVNHVPPSEKYKILL</sequence>
<reference evidence="7" key="2">
    <citation type="submission" date="2024-10" db="UniProtKB">
        <authorList>
            <consortium name="EnsemblProtists"/>
        </authorList>
    </citation>
    <scope>IDENTIFICATION</scope>
</reference>
<evidence type="ECO:0000256" key="1">
    <source>
        <dbReference type="ARBA" id="ARBA00005672"/>
    </source>
</evidence>
<name>A0A0D3KHZ3_EMIH1</name>
<dbReference type="PaxDb" id="2903-EOD35378"/>
<feature type="compositionally biased region" description="Basic and acidic residues" evidence="5">
    <location>
        <begin position="1"/>
        <end position="15"/>
    </location>
</feature>
<comment type="similarity">
    <text evidence="1">Belongs to the WD repeat EIPR1 family.</text>
</comment>
<dbReference type="EnsemblProtists" id="EOD35378">
    <property type="protein sequence ID" value="EOD35378"/>
    <property type="gene ID" value="EMIHUDRAFT_415073"/>
</dbReference>
<dbReference type="Pfam" id="PF23609">
    <property type="entry name" value="Beta-prop_EIPR1"/>
    <property type="match status" value="1"/>
</dbReference>
<dbReference type="PANTHER" id="PTHR14205:SF15">
    <property type="entry name" value="EARP AND GARP COMPLEX-INTERACTING PROTEIN 1"/>
    <property type="match status" value="1"/>
</dbReference>
<dbReference type="SMART" id="SM00320">
    <property type="entry name" value="WD40"/>
    <property type="match status" value="3"/>
</dbReference>
<dbReference type="AlphaFoldDB" id="A0A0D3KHZ3"/>
<accession>A0A0D3KHZ3</accession>
<dbReference type="InterPro" id="IPR001680">
    <property type="entry name" value="WD40_rpt"/>
</dbReference>
<feature type="repeat" description="WD" evidence="4">
    <location>
        <begin position="169"/>
        <end position="201"/>
    </location>
</feature>
<keyword evidence="2 4" id="KW-0853">WD repeat</keyword>
<evidence type="ECO:0000256" key="2">
    <source>
        <dbReference type="ARBA" id="ARBA00022574"/>
    </source>
</evidence>
<evidence type="ECO:0000256" key="3">
    <source>
        <dbReference type="ARBA" id="ARBA00022737"/>
    </source>
</evidence>
<reference evidence="8" key="1">
    <citation type="journal article" date="2013" name="Nature">
        <title>Pan genome of the phytoplankton Emiliania underpins its global distribution.</title>
        <authorList>
            <person name="Read B.A."/>
            <person name="Kegel J."/>
            <person name="Klute M.J."/>
            <person name="Kuo A."/>
            <person name="Lefebvre S.C."/>
            <person name="Maumus F."/>
            <person name="Mayer C."/>
            <person name="Miller J."/>
            <person name="Monier A."/>
            <person name="Salamov A."/>
            <person name="Young J."/>
            <person name="Aguilar M."/>
            <person name="Claverie J.M."/>
            <person name="Frickenhaus S."/>
            <person name="Gonzalez K."/>
            <person name="Herman E.K."/>
            <person name="Lin Y.C."/>
            <person name="Napier J."/>
            <person name="Ogata H."/>
            <person name="Sarno A.F."/>
            <person name="Shmutz J."/>
            <person name="Schroeder D."/>
            <person name="de Vargas C."/>
            <person name="Verret F."/>
            <person name="von Dassow P."/>
            <person name="Valentin K."/>
            <person name="Van de Peer Y."/>
            <person name="Wheeler G."/>
            <person name="Dacks J.B."/>
            <person name="Delwiche C.F."/>
            <person name="Dyhrman S.T."/>
            <person name="Glockner G."/>
            <person name="John U."/>
            <person name="Richards T."/>
            <person name="Worden A.Z."/>
            <person name="Zhang X."/>
            <person name="Grigoriev I.V."/>
            <person name="Allen A.E."/>
            <person name="Bidle K."/>
            <person name="Borodovsky M."/>
            <person name="Bowler C."/>
            <person name="Brownlee C."/>
            <person name="Cock J.M."/>
            <person name="Elias M."/>
            <person name="Gladyshev V.N."/>
            <person name="Groth M."/>
            <person name="Guda C."/>
            <person name="Hadaegh A."/>
            <person name="Iglesias-Rodriguez M.D."/>
            <person name="Jenkins J."/>
            <person name="Jones B.M."/>
            <person name="Lawson T."/>
            <person name="Leese F."/>
            <person name="Lindquist E."/>
            <person name="Lobanov A."/>
            <person name="Lomsadze A."/>
            <person name="Malik S.B."/>
            <person name="Marsh M.E."/>
            <person name="Mackinder L."/>
            <person name="Mock T."/>
            <person name="Mueller-Roeber B."/>
            <person name="Pagarete A."/>
            <person name="Parker M."/>
            <person name="Probert I."/>
            <person name="Quesneville H."/>
            <person name="Raines C."/>
            <person name="Rensing S.A."/>
            <person name="Riano-Pachon D.M."/>
            <person name="Richier S."/>
            <person name="Rokitta S."/>
            <person name="Shiraiwa Y."/>
            <person name="Soanes D.M."/>
            <person name="van der Giezen M."/>
            <person name="Wahlund T.M."/>
            <person name="Williams B."/>
            <person name="Wilson W."/>
            <person name="Wolfe G."/>
            <person name="Wurch L.L."/>
        </authorList>
    </citation>
    <scope>NUCLEOTIDE SEQUENCE</scope>
</reference>
<dbReference type="PANTHER" id="PTHR14205">
    <property type="entry name" value="WD-REPEAT PROTEIN"/>
    <property type="match status" value="1"/>
</dbReference>
<dbReference type="Gene3D" id="2.130.10.10">
    <property type="entry name" value="YVTN repeat-like/Quinoprotein amine dehydrogenase"/>
    <property type="match status" value="1"/>
</dbReference>
<dbReference type="KEGG" id="ehx:EMIHUDRAFT_415073"/>
<dbReference type="Proteomes" id="UP000013827">
    <property type="component" value="Unassembled WGS sequence"/>
</dbReference>
<dbReference type="RefSeq" id="XP_005787807.1">
    <property type="nucleotide sequence ID" value="XM_005787750.1"/>
</dbReference>
<organism evidence="7 8">
    <name type="scientific">Emiliania huxleyi (strain CCMP1516)</name>
    <dbReference type="NCBI Taxonomy" id="280463"/>
    <lineage>
        <taxon>Eukaryota</taxon>
        <taxon>Haptista</taxon>
        <taxon>Haptophyta</taxon>
        <taxon>Prymnesiophyceae</taxon>
        <taxon>Isochrysidales</taxon>
        <taxon>Noelaerhabdaceae</taxon>
        <taxon>Emiliania</taxon>
    </lineage>
</organism>
<evidence type="ECO:0000313" key="8">
    <source>
        <dbReference type="Proteomes" id="UP000013827"/>
    </source>
</evidence>
<dbReference type="STRING" id="2903.R1DIN7"/>
<dbReference type="InterPro" id="IPR059104">
    <property type="entry name" value="Beta-prop_EIPR1-like"/>
</dbReference>
<proteinExistence type="inferred from homology"/>
<keyword evidence="8" id="KW-1185">Reference proteome</keyword>
<dbReference type="PROSITE" id="PS00678">
    <property type="entry name" value="WD_REPEATS_1"/>
    <property type="match status" value="1"/>
</dbReference>
<feature type="region of interest" description="Disordered" evidence="5">
    <location>
        <begin position="1"/>
        <end position="20"/>
    </location>
</feature>
<evidence type="ECO:0000256" key="4">
    <source>
        <dbReference type="PROSITE-ProRule" id="PRU00221"/>
    </source>
</evidence>
<dbReference type="InterPro" id="IPR019775">
    <property type="entry name" value="WD40_repeat_CS"/>
</dbReference>
<dbReference type="InterPro" id="IPR015943">
    <property type="entry name" value="WD40/YVTN_repeat-like_dom_sf"/>
</dbReference>
<dbReference type="InterPro" id="IPR036322">
    <property type="entry name" value="WD40_repeat_dom_sf"/>
</dbReference>
<evidence type="ECO:0000256" key="5">
    <source>
        <dbReference type="SAM" id="MobiDB-lite"/>
    </source>
</evidence>
<dbReference type="PROSITE" id="PS50294">
    <property type="entry name" value="WD_REPEATS_REGION"/>
    <property type="match status" value="1"/>
</dbReference>
<protein>
    <recommendedName>
        <fullName evidence="6">EIPR1-like beta-propeller domain-containing protein</fullName>
    </recommendedName>
</protein>
<keyword evidence="3" id="KW-0677">Repeat</keyword>
<evidence type="ECO:0000313" key="7">
    <source>
        <dbReference type="EnsemblProtists" id="EOD35378"/>
    </source>
</evidence>
<dbReference type="OMA" id="HAQAWNP"/>
<dbReference type="GeneID" id="17280648"/>
<dbReference type="SUPFAM" id="SSF50978">
    <property type="entry name" value="WD40 repeat-like"/>
    <property type="match status" value="1"/>
</dbReference>
<dbReference type="GO" id="GO:0016567">
    <property type="term" value="P:protein ubiquitination"/>
    <property type="evidence" value="ECO:0007669"/>
    <property type="project" value="TreeGrafter"/>
</dbReference>
<dbReference type="HOGENOM" id="CLU_098145_0_0_1"/>
<dbReference type="InterPro" id="IPR040323">
    <property type="entry name" value="EIPR1"/>
</dbReference>
<dbReference type="eggNOG" id="KOG1007">
    <property type="taxonomic scope" value="Eukaryota"/>
</dbReference>
<dbReference type="PROSITE" id="PS50082">
    <property type="entry name" value="WD_REPEATS_2"/>
    <property type="match status" value="2"/>
</dbReference>